<sequence>MNENLLIIKLPDFNLNCSAQKILILKIQLLQLYQKLLSLYFARMPCTEFSKCQRIKNLKENQHSIILAAWLKHQQLRNATYGNRNQLILLTQILMLMIQDIFVYVIVMQMILQLQLLLHSEENKQMVGLKNNQRNLVQVISYFKLLKHQVVQHHIIIQNQRQIRQIRKKYRKIQHCMLIKIFILFKDIWTIWICQNRKNKLVLRQFADEDETKNEIININDDEDDEDQIADKIVQVVQESLKEVSQDEQRLIEAYRGSSKQEKERMVNFAEMIVKKRILNLIRFQRIRNMEVYFK</sequence>
<name>A0ABP1GJC3_9EUKA</name>
<keyword evidence="3" id="KW-1185">Reference proteome</keyword>
<protein>
    <submittedName>
        <fullName evidence="2">Hypothetical_protein</fullName>
    </submittedName>
</protein>
<evidence type="ECO:0000313" key="3">
    <source>
        <dbReference type="Proteomes" id="UP001642409"/>
    </source>
</evidence>
<keyword evidence="1" id="KW-0472">Membrane</keyword>
<dbReference type="EMBL" id="CAXDID020000002">
    <property type="protein sequence ID" value="CAL5971396.1"/>
    <property type="molecule type" value="Genomic_DNA"/>
</dbReference>
<organism evidence="2 3">
    <name type="scientific">Hexamita inflata</name>
    <dbReference type="NCBI Taxonomy" id="28002"/>
    <lineage>
        <taxon>Eukaryota</taxon>
        <taxon>Metamonada</taxon>
        <taxon>Diplomonadida</taxon>
        <taxon>Hexamitidae</taxon>
        <taxon>Hexamitinae</taxon>
        <taxon>Hexamita</taxon>
    </lineage>
</organism>
<comment type="caution">
    <text evidence="2">The sequence shown here is derived from an EMBL/GenBank/DDBJ whole genome shotgun (WGS) entry which is preliminary data.</text>
</comment>
<feature type="transmembrane region" description="Helical" evidence="1">
    <location>
        <begin position="87"/>
        <end position="107"/>
    </location>
</feature>
<proteinExistence type="predicted"/>
<keyword evidence="1" id="KW-0812">Transmembrane</keyword>
<dbReference type="Proteomes" id="UP001642409">
    <property type="component" value="Unassembled WGS sequence"/>
</dbReference>
<gene>
    <name evidence="2" type="ORF">HINF_LOCUS1336</name>
</gene>
<evidence type="ECO:0000313" key="2">
    <source>
        <dbReference type="EMBL" id="CAL5971396.1"/>
    </source>
</evidence>
<accession>A0ABP1GJC3</accession>
<reference evidence="2 3" key="1">
    <citation type="submission" date="2024-07" db="EMBL/GenBank/DDBJ databases">
        <authorList>
            <person name="Akdeniz Z."/>
        </authorList>
    </citation>
    <scope>NUCLEOTIDE SEQUENCE [LARGE SCALE GENOMIC DNA]</scope>
</reference>
<keyword evidence="1" id="KW-1133">Transmembrane helix</keyword>
<evidence type="ECO:0000256" key="1">
    <source>
        <dbReference type="SAM" id="Phobius"/>
    </source>
</evidence>